<dbReference type="PANTHER" id="PTHR22916:SF67">
    <property type="entry name" value="COLANIC ACID BIOSYNTHESIS GLYCOSYL TRANSFERASE WCAE-RELATED"/>
    <property type="match status" value="1"/>
</dbReference>
<dbReference type="EMBL" id="QGGT01000003">
    <property type="protein sequence ID" value="PWK34229.1"/>
    <property type="molecule type" value="Genomic_DNA"/>
</dbReference>
<dbReference type="SUPFAM" id="SSF53448">
    <property type="entry name" value="Nucleotide-diphospho-sugar transferases"/>
    <property type="match status" value="1"/>
</dbReference>
<protein>
    <submittedName>
        <fullName evidence="2">Glycosyltransferase involved in cell wall biosynthesis</fullName>
    </submittedName>
</protein>
<reference evidence="2 3" key="1">
    <citation type="submission" date="2018-05" db="EMBL/GenBank/DDBJ databases">
        <title>Genomic Encyclopedia of Type Strains, Phase IV (KMG-V): Genome sequencing to study the core and pangenomes of soil and plant-associated prokaryotes.</title>
        <authorList>
            <person name="Whitman W."/>
        </authorList>
    </citation>
    <scope>NUCLEOTIDE SEQUENCE [LARGE SCALE GENOMIC DNA]</scope>
    <source>
        <strain evidence="2 3">SLV-132</strain>
    </source>
</reference>
<organism evidence="2 3">
    <name type="scientific">Cupriavidus plantarum</name>
    <dbReference type="NCBI Taxonomy" id="942865"/>
    <lineage>
        <taxon>Bacteria</taxon>
        <taxon>Pseudomonadati</taxon>
        <taxon>Pseudomonadota</taxon>
        <taxon>Betaproteobacteria</taxon>
        <taxon>Burkholderiales</taxon>
        <taxon>Burkholderiaceae</taxon>
        <taxon>Cupriavidus</taxon>
    </lineage>
</organism>
<evidence type="ECO:0000259" key="1">
    <source>
        <dbReference type="Pfam" id="PF00535"/>
    </source>
</evidence>
<proteinExistence type="predicted"/>
<dbReference type="GO" id="GO:0016758">
    <property type="term" value="F:hexosyltransferase activity"/>
    <property type="evidence" value="ECO:0007669"/>
    <property type="project" value="UniProtKB-ARBA"/>
</dbReference>
<dbReference type="InterPro" id="IPR001173">
    <property type="entry name" value="Glyco_trans_2-like"/>
</dbReference>
<accession>A0A316ERR4</accession>
<dbReference type="InterPro" id="IPR029044">
    <property type="entry name" value="Nucleotide-diphossugar_trans"/>
</dbReference>
<keyword evidence="2" id="KW-0808">Transferase</keyword>
<comment type="caution">
    <text evidence="2">The sequence shown here is derived from an EMBL/GenBank/DDBJ whole genome shotgun (WGS) entry which is preliminary data.</text>
</comment>
<dbReference type="Proteomes" id="UP000245754">
    <property type="component" value="Unassembled WGS sequence"/>
</dbReference>
<keyword evidence="3" id="KW-1185">Reference proteome</keyword>
<dbReference type="Pfam" id="PF00535">
    <property type="entry name" value="Glycos_transf_2"/>
    <property type="match status" value="1"/>
</dbReference>
<sequence length="236" mass="25997">MTLISVVTINYNNRDGLQRTMDSVVQQHTDVCALQYVVIDGGSTDGSVELALGRAKEIDVFVSEPDDGIYAAMNKGLNRVTGEWVVFMNSGDCFAGPEALSTIARTAGEQGGTWVIYGDNISPRGLEPAAPLHRLRAGVIHACHQAMAFRVCDVRYNEKWRIYSDLDFVLQYYKRFKAKAFRHVAEPLSIIEESGLSARFPGAKRKEKFGIVYERFGLPGLMFAVAASVLAAVDLL</sequence>
<feature type="domain" description="Glycosyltransferase 2-like" evidence="1">
    <location>
        <begin position="5"/>
        <end position="110"/>
    </location>
</feature>
<evidence type="ECO:0000313" key="3">
    <source>
        <dbReference type="Proteomes" id="UP000245754"/>
    </source>
</evidence>
<gene>
    <name evidence="2" type="ORF">C7419_103548</name>
</gene>
<dbReference type="AlphaFoldDB" id="A0A316ERR4"/>
<dbReference type="PANTHER" id="PTHR22916">
    <property type="entry name" value="GLYCOSYLTRANSFERASE"/>
    <property type="match status" value="1"/>
</dbReference>
<evidence type="ECO:0000313" key="2">
    <source>
        <dbReference type="EMBL" id="PWK34229.1"/>
    </source>
</evidence>
<name>A0A316ERR4_9BURK</name>
<dbReference type="Gene3D" id="3.90.550.10">
    <property type="entry name" value="Spore Coat Polysaccharide Biosynthesis Protein SpsA, Chain A"/>
    <property type="match status" value="1"/>
</dbReference>
<dbReference type="RefSeq" id="WP_179594370.1">
    <property type="nucleotide sequence ID" value="NZ_JACBYU010000004.1"/>
</dbReference>